<comment type="pathway">
    <text evidence="1">Siderophore biosynthesis.</text>
</comment>
<evidence type="ECO:0000259" key="3">
    <source>
        <dbReference type="Pfam" id="PF04183"/>
    </source>
</evidence>
<dbReference type="Gene3D" id="1.10.510.40">
    <property type="match status" value="1"/>
</dbReference>
<dbReference type="PANTHER" id="PTHR34384:SF5">
    <property type="entry name" value="L-2,3-DIAMINOPROPANOATE--CITRATE LIGASE"/>
    <property type="match status" value="1"/>
</dbReference>
<comment type="similarity">
    <text evidence="2">Belongs to the IucA/IucC family.</text>
</comment>
<accession>A0A371P5B8</accession>
<dbReference type="GO" id="GO:0019290">
    <property type="term" value="P:siderophore biosynthetic process"/>
    <property type="evidence" value="ECO:0007669"/>
    <property type="project" value="InterPro"/>
</dbReference>
<evidence type="ECO:0000313" key="6">
    <source>
        <dbReference type="Proteomes" id="UP000261905"/>
    </source>
</evidence>
<dbReference type="PANTHER" id="PTHR34384">
    <property type="entry name" value="L-2,3-DIAMINOPROPANOATE--CITRATE LIGASE"/>
    <property type="match status" value="1"/>
</dbReference>
<comment type="caution">
    <text evidence="5">The sequence shown here is derived from an EMBL/GenBank/DDBJ whole genome shotgun (WGS) entry which is preliminary data.</text>
</comment>
<dbReference type="InterPro" id="IPR037455">
    <property type="entry name" value="LucA/IucC-like"/>
</dbReference>
<dbReference type="EMBL" id="QUBQ01000006">
    <property type="protein sequence ID" value="REK71143.1"/>
    <property type="molecule type" value="Genomic_DNA"/>
</dbReference>
<dbReference type="Proteomes" id="UP000261905">
    <property type="component" value="Unassembled WGS sequence"/>
</dbReference>
<evidence type="ECO:0000259" key="4">
    <source>
        <dbReference type="Pfam" id="PF06276"/>
    </source>
</evidence>
<dbReference type="InterPro" id="IPR022770">
    <property type="entry name" value="IucA/IucC-like_C"/>
</dbReference>
<dbReference type="InterPro" id="IPR007310">
    <property type="entry name" value="Aerobactin_biosyn_IucA/IucC_N"/>
</dbReference>
<dbReference type="GO" id="GO:0016881">
    <property type="term" value="F:acid-amino acid ligase activity"/>
    <property type="evidence" value="ECO:0007669"/>
    <property type="project" value="UniProtKB-ARBA"/>
</dbReference>
<reference evidence="5 6" key="1">
    <citation type="submission" date="2018-08" db="EMBL/GenBank/DDBJ databases">
        <title>Paenibacillus sp. M4BSY-1, whole genome shotgun sequence.</title>
        <authorList>
            <person name="Tuo L."/>
        </authorList>
    </citation>
    <scope>NUCLEOTIDE SEQUENCE [LARGE SCALE GENOMIC DNA]</scope>
    <source>
        <strain evidence="5 6">M4BSY-1</strain>
    </source>
</reference>
<organism evidence="5 6">
    <name type="scientific">Paenibacillus paeoniae</name>
    <dbReference type="NCBI Taxonomy" id="2292705"/>
    <lineage>
        <taxon>Bacteria</taxon>
        <taxon>Bacillati</taxon>
        <taxon>Bacillota</taxon>
        <taxon>Bacilli</taxon>
        <taxon>Bacillales</taxon>
        <taxon>Paenibacillaceae</taxon>
        <taxon>Paenibacillus</taxon>
    </lineage>
</organism>
<feature type="domain" description="Aerobactin siderophore biosynthesis IucA/IucC N-terminal" evidence="3">
    <location>
        <begin position="140"/>
        <end position="378"/>
    </location>
</feature>
<dbReference type="Pfam" id="PF04183">
    <property type="entry name" value="IucA_IucC"/>
    <property type="match status" value="1"/>
</dbReference>
<protein>
    <submittedName>
        <fullName evidence="5">IucA/IucC family siderophore biosynthesis protein</fullName>
    </submittedName>
</protein>
<evidence type="ECO:0000256" key="2">
    <source>
        <dbReference type="ARBA" id="ARBA00007832"/>
    </source>
</evidence>
<dbReference type="Pfam" id="PF06276">
    <property type="entry name" value="FhuF"/>
    <property type="match status" value="1"/>
</dbReference>
<dbReference type="RefSeq" id="WP_116049087.1">
    <property type="nucleotide sequence ID" value="NZ_QUBQ01000006.1"/>
</dbReference>
<keyword evidence="6" id="KW-1185">Reference proteome</keyword>
<evidence type="ECO:0000313" key="5">
    <source>
        <dbReference type="EMBL" id="REK71143.1"/>
    </source>
</evidence>
<sequence>MVNPKQVAERAAVTSFLNCYLRETGEGEWRVQEGHTGTTNILRLPLASRQLAIQATASYKSPTGRHQFLLPIRLQTGNSEPSPIGIATVLALLVDELGGKHHGSETKELLLRALQSCSLLADFLSARLDDAPELYSPSLTFLQSEQSLLFGHVFHPTPKSRQGFPEWRQHLYSPESKGSFQLHYFAAHRSLVQEGSVWGDSATGIIERELKSSIGPGMELPGNVEAIMNDPAYIWIPVHPVQGEELLHDARVQEWIQEGKLTYIGALGRAYYPTSSIRTVCDPESDYMYKLSLRAKITNSMRVNKRHELTGAIEAARLAYGLEPWFKSNFPNFHIVKDGAYVTLNDSDTGESGFELLIRENPFARESGERVFLAAAFTQEAISSNGSRTLLENVIRELAQREGISIAQAALAWFRAYMAISIRPMVMMYSEFGIALEAHLQNSVVSLGESGYPEHFYYRDSQGYYYAKSRTGLLEGLVPGIGASVNVYDDELAEERFGYYLIVNHMLGLIQSFGLFGLVDERVLLMELRDELESIAAFPGAHTGLIRDWLTRRTFRFKANLLTRLYDVDELETELEQAVYAEMDNPLCAALPYREAIRKARLVTAMWRRERKAHQSRQA</sequence>
<dbReference type="OrthoDB" id="2989563at2"/>
<gene>
    <name evidence="5" type="ORF">DX130_22065</name>
</gene>
<feature type="domain" description="Aerobactin siderophore biosynthesis IucA/IucC-like C-terminal" evidence="4">
    <location>
        <begin position="412"/>
        <end position="572"/>
    </location>
</feature>
<proteinExistence type="inferred from homology"/>
<name>A0A371P5B8_9BACL</name>
<evidence type="ECO:0000256" key="1">
    <source>
        <dbReference type="ARBA" id="ARBA00004924"/>
    </source>
</evidence>
<dbReference type="AlphaFoldDB" id="A0A371P5B8"/>